<evidence type="ECO:0000313" key="1">
    <source>
        <dbReference type="EMBL" id="RRT32046.1"/>
    </source>
</evidence>
<dbReference type="AlphaFoldDB" id="A0A426WXN7"/>
<protein>
    <submittedName>
        <fullName evidence="1">Uncharacterized protein</fullName>
    </submittedName>
</protein>
<sequence>MTRAMELQPNDGLRLSSSIWPGFGRCSGISSKFAKRFTEGIGKLTENTLGDCRKKTERLAARMTEVAELAGVKLGQCVGVQTMQWDLAESSVGDSSKGSGSSL</sequence>
<dbReference type="Proteomes" id="UP000287651">
    <property type="component" value="Unassembled WGS sequence"/>
</dbReference>
<organism evidence="1 2">
    <name type="scientific">Ensete ventricosum</name>
    <name type="common">Abyssinian banana</name>
    <name type="synonym">Musa ensete</name>
    <dbReference type="NCBI Taxonomy" id="4639"/>
    <lineage>
        <taxon>Eukaryota</taxon>
        <taxon>Viridiplantae</taxon>
        <taxon>Streptophyta</taxon>
        <taxon>Embryophyta</taxon>
        <taxon>Tracheophyta</taxon>
        <taxon>Spermatophyta</taxon>
        <taxon>Magnoliopsida</taxon>
        <taxon>Liliopsida</taxon>
        <taxon>Zingiberales</taxon>
        <taxon>Musaceae</taxon>
        <taxon>Ensete</taxon>
    </lineage>
</organism>
<comment type="caution">
    <text evidence="1">The sequence shown here is derived from an EMBL/GenBank/DDBJ whole genome shotgun (WGS) entry which is preliminary data.</text>
</comment>
<dbReference type="EMBL" id="AMZH03034152">
    <property type="protein sequence ID" value="RRT32046.1"/>
    <property type="molecule type" value="Genomic_DNA"/>
</dbReference>
<reference evidence="1 2" key="1">
    <citation type="journal article" date="2014" name="Agronomy (Basel)">
        <title>A Draft Genome Sequence for Ensete ventricosum, the Drought-Tolerant Tree Against Hunger.</title>
        <authorList>
            <person name="Harrison J."/>
            <person name="Moore K.A."/>
            <person name="Paszkiewicz K."/>
            <person name="Jones T."/>
            <person name="Grant M."/>
            <person name="Ambacheew D."/>
            <person name="Muzemil S."/>
            <person name="Studholme D.J."/>
        </authorList>
    </citation>
    <scope>NUCLEOTIDE SEQUENCE [LARGE SCALE GENOMIC DNA]</scope>
</reference>
<gene>
    <name evidence="1" type="ORF">B296_00052818</name>
</gene>
<evidence type="ECO:0000313" key="2">
    <source>
        <dbReference type="Proteomes" id="UP000287651"/>
    </source>
</evidence>
<proteinExistence type="predicted"/>
<accession>A0A426WXN7</accession>
<name>A0A426WXN7_ENSVE</name>